<evidence type="ECO:0000259" key="2">
    <source>
        <dbReference type="PROSITE" id="PS50405"/>
    </source>
</evidence>
<evidence type="ECO:0000313" key="3">
    <source>
        <dbReference type="EMBL" id="KAH7528636.1"/>
    </source>
</evidence>
<dbReference type="PROSITE" id="PS50405">
    <property type="entry name" value="GST_CTER"/>
    <property type="match status" value="1"/>
</dbReference>
<dbReference type="Gene3D" id="1.20.1050.10">
    <property type="match status" value="1"/>
</dbReference>
<feature type="compositionally biased region" description="Polar residues" evidence="1">
    <location>
        <begin position="129"/>
        <end position="141"/>
    </location>
</feature>
<accession>A0A978VE47</accession>
<sequence length="372" mass="42036">MQDPLLLTEFPETDEWIQAPTLKNINAHTMPTPIQPHAMLPPHASCCESSYEPLNINAHTMLTPIQHHTMPPPHASYCESSNEPLNVSTPRVESLAPHVIPIEFQQESITTNSHCHMTTTTTSHSNSMPKSSTTNDRVSQLTSDPPFDSQTFPIDLNTQPDIFSQLFVDLPIHNNLQSVPPPPHSHPMLTRHQLEVIYNERPNDVIIVKSHHSSLAQLVFLCKYYENNTRICTYVVFGVSAARKAEGEEKEKAIVSVMESLAFLEKQLEGKKFFGGEKIGYLDLVVGWIPYWLGVMEEVGDMKLLEKESFPLLHEWSQNVIHITIIKKCLSPREISSTMWSRVDKSARVLQVHPETESVLILTAISLQRNVT</sequence>
<dbReference type="InterPro" id="IPR010987">
    <property type="entry name" value="Glutathione-S-Trfase_C-like"/>
</dbReference>
<dbReference type="InterPro" id="IPR045073">
    <property type="entry name" value="Omega/Tau-like"/>
</dbReference>
<dbReference type="InterPro" id="IPR036282">
    <property type="entry name" value="Glutathione-S-Trfase_C_sf"/>
</dbReference>
<dbReference type="GO" id="GO:0004364">
    <property type="term" value="F:glutathione transferase activity"/>
    <property type="evidence" value="ECO:0007669"/>
    <property type="project" value="InterPro"/>
</dbReference>
<dbReference type="SUPFAM" id="SSF47616">
    <property type="entry name" value="GST C-terminal domain-like"/>
    <property type="match status" value="1"/>
</dbReference>
<feature type="domain" description="GST C-terminal" evidence="2">
    <location>
        <begin position="197"/>
        <end position="347"/>
    </location>
</feature>
<dbReference type="EMBL" id="JAEACU010000005">
    <property type="protein sequence ID" value="KAH7528636.1"/>
    <property type="molecule type" value="Genomic_DNA"/>
</dbReference>
<dbReference type="PANTHER" id="PTHR11260">
    <property type="entry name" value="GLUTATHIONE S-TRANSFERASE, GST, SUPERFAMILY, GST DOMAIN CONTAINING"/>
    <property type="match status" value="1"/>
</dbReference>
<dbReference type="GO" id="GO:0005737">
    <property type="term" value="C:cytoplasm"/>
    <property type="evidence" value="ECO:0007669"/>
    <property type="project" value="TreeGrafter"/>
</dbReference>
<feature type="compositionally biased region" description="Low complexity" evidence="1">
    <location>
        <begin position="118"/>
        <end position="128"/>
    </location>
</feature>
<organism evidence="3 4">
    <name type="scientific">Ziziphus jujuba var. spinosa</name>
    <dbReference type="NCBI Taxonomy" id="714518"/>
    <lineage>
        <taxon>Eukaryota</taxon>
        <taxon>Viridiplantae</taxon>
        <taxon>Streptophyta</taxon>
        <taxon>Embryophyta</taxon>
        <taxon>Tracheophyta</taxon>
        <taxon>Spermatophyta</taxon>
        <taxon>Magnoliopsida</taxon>
        <taxon>eudicotyledons</taxon>
        <taxon>Gunneridae</taxon>
        <taxon>Pentapetalae</taxon>
        <taxon>rosids</taxon>
        <taxon>fabids</taxon>
        <taxon>Rosales</taxon>
        <taxon>Rhamnaceae</taxon>
        <taxon>Paliureae</taxon>
        <taxon>Ziziphus</taxon>
    </lineage>
</organism>
<dbReference type="CDD" id="cd03185">
    <property type="entry name" value="GST_C_Tau"/>
    <property type="match status" value="1"/>
</dbReference>
<feature type="region of interest" description="Disordered" evidence="1">
    <location>
        <begin position="118"/>
        <end position="141"/>
    </location>
</feature>
<proteinExistence type="predicted"/>
<dbReference type="AlphaFoldDB" id="A0A978VE47"/>
<evidence type="ECO:0000313" key="4">
    <source>
        <dbReference type="Proteomes" id="UP000813462"/>
    </source>
</evidence>
<comment type="caution">
    <text evidence="3">The sequence shown here is derived from an EMBL/GenBank/DDBJ whole genome shotgun (WGS) entry which is preliminary data.</text>
</comment>
<dbReference type="PANTHER" id="PTHR11260:SF614">
    <property type="entry name" value="GLUTATHIONE S-TRANSFERASE"/>
    <property type="match status" value="1"/>
</dbReference>
<name>A0A978VE47_ZIZJJ</name>
<dbReference type="Pfam" id="PF00043">
    <property type="entry name" value="GST_C"/>
    <property type="match status" value="1"/>
</dbReference>
<dbReference type="Proteomes" id="UP000813462">
    <property type="component" value="Unassembled WGS sequence"/>
</dbReference>
<dbReference type="GO" id="GO:0006749">
    <property type="term" value="P:glutathione metabolic process"/>
    <property type="evidence" value="ECO:0007669"/>
    <property type="project" value="InterPro"/>
</dbReference>
<dbReference type="InterPro" id="IPR004046">
    <property type="entry name" value="GST_C"/>
</dbReference>
<dbReference type="InterPro" id="IPR045074">
    <property type="entry name" value="GST_C_Tau"/>
</dbReference>
<gene>
    <name evidence="3" type="ORF">FEM48_Zijuj05G0093100</name>
</gene>
<reference evidence="3" key="1">
    <citation type="journal article" date="2021" name="Front. Plant Sci.">
        <title>Chromosome-Scale Genome Assembly for Chinese Sour Jujube and Insights Into Its Genome Evolution and Domestication Signature.</title>
        <authorList>
            <person name="Shen L.-Y."/>
            <person name="Luo H."/>
            <person name="Wang X.-L."/>
            <person name="Wang X.-M."/>
            <person name="Qiu X.-J."/>
            <person name="Liu H."/>
            <person name="Zhou S.-S."/>
            <person name="Jia K.-H."/>
            <person name="Nie S."/>
            <person name="Bao Y.-T."/>
            <person name="Zhang R.-G."/>
            <person name="Yun Q.-Z."/>
            <person name="Chai Y.-H."/>
            <person name="Lu J.-Y."/>
            <person name="Li Y."/>
            <person name="Zhao S.-W."/>
            <person name="Mao J.-F."/>
            <person name="Jia S.-G."/>
            <person name="Mao Y.-M."/>
        </authorList>
    </citation>
    <scope>NUCLEOTIDE SEQUENCE</scope>
    <source>
        <strain evidence="3">AT0</strain>
        <tissue evidence="3">Leaf</tissue>
    </source>
</reference>
<evidence type="ECO:0000256" key="1">
    <source>
        <dbReference type="SAM" id="MobiDB-lite"/>
    </source>
</evidence>
<protein>
    <recommendedName>
        <fullName evidence="2">GST C-terminal domain-containing protein</fullName>
    </recommendedName>
</protein>